<dbReference type="EMBL" id="JAERTZ010000018">
    <property type="protein sequence ID" value="MBL1377156.1"/>
    <property type="molecule type" value="Genomic_DNA"/>
</dbReference>
<comment type="subcellular location">
    <subcellularLocation>
        <location evidence="1">Cell outer membrane</location>
    </subcellularLocation>
</comment>
<keyword evidence="8" id="KW-1185">Reference proteome</keyword>
<proteinExistence type="inferred from homology"/>
<evidence type="ECO:0000256" key="3">
    <source>
        <dbReference type="ARBA" id="ARBA00022729"/>
    </source>
</evidence>
<dbReference type="InterPro" id="IPR010583">
    <property type="entry name" value="MipA"/>
</dbReference>
<feature type="signal peptide" evidence="6">
    <location>
        <begin position="1"/>
        <end position="22"/>
    </location>
</feature>
<gene>
    <name evidence="7" type="ORF">JKV55_07395</name>
</gene>
<evidence type="ECO:0000256" key="6">
    <source>
        <dbReference type="SAM" id="SignalP"/>
    </source>
</evidence>
<keyword evidence="5" id="KW-0998">Cell outer membrane</keyword>
<evidence type="ECO:0000313" key="7">
    <source>
        <dbReference type="EMBL" id="MBL1377156.1"/>
    </source>
</evidence>
<evidence type="ECO:0000256" key="2">
    <source>
        <dbReference type="ARBA" id="ARBA00005722"/>
    </source>
</evidence>
<reference evidence="8" key="1">
    <citation type="submission" date="2021-01" db="EMBL/GenBank/DDBJ databases">
        <title>Genome public.</title>
        <authorList>
            <person name="Liu C."/>
            <person name="Sun Q."/>
        </authorList>
    </citation>
    <scope>NUCLEOTIDE SEQUENCE [LARGE SCALE GENOMIC DNA]</scope>
    <source>
        <strain evidence="8">CGMCC 1.18722</strain>
    </source>
</reference>
<dbReference type="Proteomes" id="UP000638570">
    <property type="component" value="Unassembled WGS sequence"/>
</dbReference>
<keyword evidence="4" id="KW-0472">Membrane</keyword>
<feature type="chain" id="PRO_5047250422" evidence="6">
    <location>
        <begin position="23"/>
        <end position="252"/>
    </location>
</feature>
<comment type="similarity">
    <text evidence="2">Belongs to the MipA/OmpV family.</text>
</comment>
<protein>
    <submittedName>
        <fullName evidence="7">MipA/OmpV family protein</fullName>
    </submittedName>
</protein>
<evidence type="ECO:0000313" key="8">
    <source>
        <dbReference type="Proteomes" id="UP000638570"/>
    </source>
</evidence>
<evidence type="ECO:0000256" key="1">
    <source>
        <dbReference type="ARBA" id="ARBA00004442"/>
    </source>
</evidence>
<organism evidence="7 8">
    <name type="scientific">Zobellella iuensis</name>
    <dbReference type="NCBI Taxonomy" id="2803811"/>
    <lineage>
        <taxon>Bacteria</taxon>
        <taxon>Pseudomonadati</taxon>
        <taxon>Pseudomonadota</taxon>
        <taxon>Gammaproteobacteria</taxon>
        <taxon>Aeromonadales</taxon>
        <taxon>Aeromonadaceae</taxon>
        <taxon>Zobellella</taxon>
    </lineage>
</organism>
<dbReference type="PANTHER" id="PTHR38776">
    <property type="entry name" value="MLTA-INTERACTING PROTEIN-RELATED"/>
    <property type="match status" value="1"/>
</dbReference>
<evidence type="ECO:0000256" key="5">
    <source>
        <dbReference type="ARBA" id="ARBA00023237"/>
    </source>
</evidence>
<dbReference type="PANTHER" id="PTHR38776:SF1">
    <property type="entry name" value="MLTA-INTERACTING PROTEIN-RELATED"/>
    <property type="match status" value="1"/>
</dbReference>
<evidence type="ECO:0000256" key="4">
    <source>
        <dbReference type="ARBA" id="ARBA00023136"/>
    </source>
</evidence>
<keyword evidence="3 6" id="KW-0732">Signal</keyword>
<name>A0ABS1QQL2_9GAMM</name>
<dbReference type="RefSeq" id="WP_202083751.1">
    <property type="nucleotide sequence ID" value="NZ_JAERTZ010000018.1"/>
</dbReference>
<accession>A0ABS1QQL2</accession>
<sequence>MSRTYFLPALLLLPLAAPPVLAQQGWSGSIGAGALVAPDYLGSDNYKTRAVPDANLTYGDLFYVSWRDGLGWNLFQYQGFSLSPFIGYHPGRDNTGDLSRFDKVKGGATAGLRLGYRQGPWRYQLEGHTAATGDVDGYQLSFTANWREQLAPDWSVRISPSLTYSSSEWTRDMFGISVQEAARSGLSAYRPDDGYWRLGLSGSLNYRFATDWSVTGITGLTRLTGDAKDSPIVSRVGDATQAITGLLVSYHF</sequence>
<dbReference type="Pfam" id="PF06629">
    <property type="entry name" value="MipA"/>
    <property type="match status" value="1"/>
</dbReference>
<comment type="caution">
    <text evidence="7">The sequence shown here is derived from an EMBL/GenBank/DDBJ whole genome shotgun (WGS) entry which is preliminary data.</text>
</comment>